<gene>
    <name evidence="4" type="ORF">DES47_11224</name>
</gene>
<dbReference type="PANTHER" id="PTHR45138">
    <property type="entry name" value="REGULATORY COMPONENTS OF SENSORY TRANSDUCTION SYSTEM"/>
    <property type="match status" value="1"/>
</dbReference>
<dbReference type="GO" id="GO:1902201">
    <property type="term" value="P:negative regulation of bacterial-type flagellum-dependent cell motility"/>
    <property type="evidence" value="ECO:0007669"/>
    <property type="project" value="TreeGrafter"/>
</dbReference>
<evidence type="ECO:0000259" key="3">
    <source>
        <dbReference type="PROSITE" id="PS50887"/>
    </source>
</evidence>
<sequence length="313" mass="34420">MQPIMPMDQMHAVLSAMPDLVFILTRSGRYSAVYGGTDARYYHDGSSLIGMRIADMVVAEKAQWFLTQIEATLQQKNLQIVEYSLAGSDVKGLTTDGPSQPIWFEGRVQALPFQVDGEDAVLWVSSNITARKELEDKLRLLSETDPLTGLYNRRKLMATLEAQFQICARYATPTAVLIFDIDHFKRINDEHGHQAGDRVLTAVAHVCRAELRVTDVAARLGGDEFVILMPETTQAQAAPFAERLRMMITELLKVLTRGLEAGTVSAGLSELLAGDAGIDDVMARADRALYQAKRSGRNRIVLHDAASAGSSPD</sequence>
<dbReference type="InterPro" id="IPR043128">
    <property type="entry name" value="Rev_trsase/Diguanyl_cyclase"/>
</dbReference>
<proteinExistence type="predicted"/>
<dbReference type="NCBIfam" id="TIGR00254">
    <property type="entry name" value="GGDEF"/>
    <property type="match status" value="1"/>
</dbReference>
<dbReference type="SMART" id="SM00267">
    <property type="entry name" value="GGDEF"/>
    <property type="match status" value="1"/>
</dbReference>
<dbReference type="PANTHER" id="PTHR45138:SF9">
    <property type="entry name" value="DIGUANYLATE CYCLASE DGCM-RELATED"/>
    <property type="match status" value="1"/>
</dbReference>
<feature type="domain" description="GGDEF" evidence="3">
    <location>
        <begin position="172"/>
        <end position="305"/>
    </location>
</feature>
<organism evidence="4 5">
    <name type="scientific">Roseateles toxinivorans</name>
    <dbReference type="NCBI Taxonomy" id="270368"/>
    <lineage>
        <taxon>Bacteria</taxon>
        <taxon>Pseudomonadati</taxon>
        <taxon>Pseudomonadota</taxon>
        <taxon>Betaproteobacteria</taxon>
        <taxon>Burkholderiales</taxon>
        <taxon>Sphaerotilaceae</taxon>
        <taxon>Roseateles</taxon>
    </lineage>
</organism>
<name>A0A4R6QF10_9BURK</name>
<keyword evidence="5" id="KW-1185">Reference proteome</keyword>
<dbReference type="CDD" id="cd01949">
    <property type="entry name" value="GGDEF"/>
    <property type="match status" value="1"/>
</dbReference>
<evidence type="ECO:0000256" key="1">
    <source>
        <dbReference type="ARBA" id="ARBA00012528"/>
    </source>
</evidence>
<dbReference type="Gene3D" id="3.30.450.20">
    <property type="entry name" value="PAS domain"/>
    <property type="match status" value="1"/>
</dbReference>
<dbReference type="Proteomes" id="UP000295361">
    <property type="component" value="Unassembled WGS sequence"/>
</dbReference>
<dbReference type="InterPro" id="IPR035965">
    <property type="entry name" value="PAS-like_dom_sf"/>
</dbReference>
<accession>A0A4R6QF10</accession>
<dbReference type="EC" id="2.7.7.65" evidence="1"/>
<comment type="caution">
    <text evidence="4">The sequence shown here is derived from an EMBL/GenBank/DDBJ whole genome shotgun (WGS) entry which is preliminary data.</text>
</comment>
<dbReference type="GO" id="GO:0005886">
    <property type="term" value="C:plasma membrane"/>
    <property type="evidence" value="ECO:0007669"/>
    <property type="project" value="TreeGrafter"/>
</dbReference>
<dbReference type="InterPro" id="IPR029787">
    <property type="entry name" value="Nucleotide_cyclase"/>
</dbReference>
<dbReference type="InterPro" id="IPR013656">
    <property type="entry name" value="PAS_4"/>
</dbReference>
<dbReference type="FunFam" id="3.30.70.270:FF:000001">
    <property type="entry name" value="Diguanylate cyclase domain protein"/>
    <property type="match status" value="1"/>
</dbReference>
<dbReference type="SUPFAM" id="SSF55785">
    <property type="entry name" value="PYP-like sensor domain (PAS domain)"/>
    <property type="match status" value="1"/>
</dbReference>
<dbReference type="InterPro" id="IPR000160">
    <property type="entry name" value="GGDEF_dom"/>
</dbReference>
<dbReference type="InterPro" id="IPR050469">
    <property type="entry name" value="Diguanylate_Cyclase"/>
</dbReference>
<dbReference type="SUPFAM" id="SSF55073">
    <property type="entry name" value="Nucleotide cyclase"/>
    <property type="match status" value="1"/>
</dbReference>
<comment type="catalytic activity">
    <reaction evidence="2">
        <text>2 GTP = 3',3'-c-di-GMP + 2 diphosphate</text>
        <dbReference type="Rhea" id="RHEA:24898"/>
        <dbReference type="ChEBI" id="CHEBI:33019"/>
        <dbReference type="ChEBI" id="CHEBI:37565"/>
        <dbReference type="ChEBI" id="CHEBI:58805"/>
        <dbReference type="EC" id="2.7.7.65"/>
    </reaction>
</comment>
<dbReference type="Pfam" id="PF08448">
    <property type="entry name" value="PAS_4"/>
    <property type="match status" value="1"/>
</dbReference>
<protein>
    <recommendedName>
        <fullName evidence="1">diguanylate cyclase</fullName>
        <ecNumber evidence="1">2.7.7.65</ecNumber>
    </recommendedName>
</protein>
<dbReference type="Gene3D" id="3.30.70.270">
    <property type="match status" value="1"/>
</dbReference>
<dbReference type="GO" id="GO:0043709">
    <property type="term" value="P:cell adhesion involved in single-species biofilm formation"/>
    <property type="evidence" value="ECO:0007669"/>
    <property type="project" value="TreeGrafter"/>
</dbReference>
<dbReference type="GO" id="GO:0052621">
    <property type="term" value="F:diguanylate cyclase activity"/>
    <property type="evidence" value="ECO:0007669"/>
    <property type="project" value="UniProtKB-EC"/>
</dbReference>
<evidence type="ECO:0000313" key="4">
    <source>
        <dbReference type="EMBL" id="TDP61475.1"/>
    </source>
</evidence>
<reference evidence="4 5" key="1">
    <citation type="submission" date="2019-03" db="EMBL/GenBank/DDBJ databases">
        <title>Genomic Encyclopedia of Type Strains, Phase IV (KMG-IV): sequencing the most valuable type-strain genomes for metagenomic binning, comparative biology and taxonomic classification.</title>
        <authorList>
            <person name="Goeker M."/>
        </authorList>
    </citation>
    <scope>NUCLEOTIDE SEQUENCE [LARGE SCALE GENOMIC DNA]</scope>
    <source>
        <strain evidence="4 5">DSM 16998</strain>
    </source>
</reference>
<evidence type="ECO:0000313" key="5">
    <source>
        <dbReference type="Proteomes" id="UP000295361"/>
    </source>
</evidence>
<dbReference type="Pfam" id="PF00990">
    <property type="entry name" value="GGDEF"/>
    <property type="match status" value="1"/>
</dbReference>
<dbReference type="EMBL" id="SNXS01000012">
    <property type="protein sequence ID" value="TDP61475.1"/>
    <property type="molecule type" value="Genomic_DNA"/>
</dbReference>
<dbReference type="AlphaFoldDB" id="A0A4R6QF10"/>
<evidence type="ECO:0000256" key="2">
    <source>
        <dbReference type="ARBA" id="ARBA00034247"/>
    </source>
</evidence>
<dbReference type="InParanoid" id="A0A4R6QF10"/>
<dbReference type="PROSITE" id="PS50887">
    <property type="entry name" value="GGDEF"/>
    <property type="match status" value="1"/>
</dbReference>